<gene>
    <name evidence="5" type="ORF">FHX72_000295</name>
</gene>
<keyword evidence="2" id="KW-0067">ATP-binding</keyword>
<dbReference type="Pfam" id="PF00005">
    <property type="entry name" value="ABC_tran"/>
    <property type="match status" value="1"/>
</dbReference>
<organism evidence="5 6">
    <name type="scientific">Pseudoclavibacter helvolus</name>
    <dbReference type="NCBI Taxonomy" id="255205"/>
    <lineage>
        <taxon>Bacteria</taxon>
        <taxon>Bacillati</taxon>
        <taxon>Actinomycetota</taxon>
        <taxon>Actinomycetes</taxon>
        <taxon>Micrococcales</taxon>
        <taxon>Microbacteriaceae</taxon>
        <taxon>Pseudoclavibacter</taxon>
    </lineage>
</organism>
<dbReference type="PROSITE" id="PS50893">
    <property type="entry name" value="ABC_TRANSPORTER_2"/>
    <property type="match status" value="1"/>
</dbReference>
<dbReference type="SUPFAM" id="SSF52540">
    <property type="entry name" value="P-loop containing nucleoside triphosphate hydrolases"/>
    <property type="match status" value="1"/>
</dbReference>
<dbReference type="EMBL" id="JACHWJ010000001">
    <property type="protein sequence ID" value="MBB2956183.1"/>
    <property type="molecule type" value="Genomic_DNA"/>
</dbReference>
<feature type="compositionally biased region" description="Basic and acidic residues" evidence="3">
    <location>
        <begin position="315"/>
        <end position="325"/>
    </location>
</feature>
<reference evidence="5 6" key="1">
    <citation type="submission" date="2020-08" db="EMBL/GenBank/DDBJ databases">
        <title>Sequencing the genomes of 1000 actinobacteria strains.</title>
        <authorList>
            <person name="Klenk H.-P."/>
        </authorList>
    </citation>
    <scope>NUCLEOTIDE SEQUENCE [LARGE SCALE GENOMIC DNA]</scope>
    <source>
        <strain evidence="5 6">DSM 20419</strain>
    </source>
</reference>
<evidence type="ECO:0000313" key="6">
    <source>
        <dbReference type="Proteomes" id="UP000545286"/>
    </source>
</evidence>
<dbReference type="PANTHER" id="PTHR42855">
    <property type="entry name" value="ABC TRANSPORTER ATP-BINDING SUBUNIT"/>
    <property type="match status" value="1"/>
</dbReference>
<name>A0A7W4UKP4_9MICO</name>
<dbReference type="InterPro" id="IPR003593">
    <property type="entry name" value="AAA+_ATPase"/>
</dbReference>
<protein>
    <submittedName>
        <fullName evidence="5">ABC-type cobalamin/Fe3+-siderophores transport system ATPase subunit</fullName>
    </submittedName>
</protein>
<evidence type="ECO:0000259" key="4">
    <source>
        <dbReference type="PROSITE" id="PS50893"/>
    </source>
</evidence>
<dbReference type="Gene3D" id="3.40.50.300">
    <property type="entry name" value="P-loop containing nucleotide triphosphate hydrolases"/>
    <property type="match status" value="1"/>
</dbReference>
<dbReference type="InterPro" id="IPR027417">
    <property type="entry name" value="P-loop_NTPase"/>
</dbReference>
<dbReference type="AlphaFoldDB" id="A0A7W4UKP4"/>
<dbReference type="InterPro" id="IPR003439">
    <property type="entry name" value="ABC_transporter-like_ATP-bd"/>
</dbReference>
<keyword evidence="6" id="KW-1185">Reference proteome</keyword>
<evidence type="ECO:0000256" key="1">
    <source>
        <dbReference type="ARBA" id="ARBA00022741"/>
    </source>
</evidence>
<keyword evidence="1" id="KW-0547">Nucleotide-binding</keyword>
<evidence type="ECO:0000313" key="5">
    <source>
        <dbReference type="EMBL" id="MBB2956183.1"/>
    </source>
</evidence>
<feature type="domain" description="ABC transporter" evidence="4">
    <location>
        <begin position="16"/>
        <end position="264"/>
    </location>
</feature>
<feature type="region of interest" description="Disordered" evidence="3">
    <location>
        <begin position="217"/>
        <end position="239"/>
    </location>
</feature>
<proteinExistence type="predicted"/>
<accession>A0A7W4UKP4</accession>
<dbReference type="Proteomes" id="UP000545286">
    <property type="component" value="Unassembled WGS sequence"/>
</dbReference>
<dbReference type="GO" id="GO:0005524">
    <property type="term" value="F:ATP binding"/>
    <property type="evidence" value="ECO:0007669"/>
    <property type="project" value="UniProtKB-KW"/>
</dbReference>
<dbReference type="PANTHER" id="PTHR42855:SF1">
    <property type="entry name" value="ABC TRANSPORTER DOMAIN-CONTAINING PROTEIN"/>
    <property type="match status" value="1"/>
</dbReference>
<evidence type="ECO:0000256" key="3">
    <source>
        <dbReference type="SAM" id="MobiDB-lite"/>
    </source>
</evidence>
<feature type="region of interest" description="Disordered" evidence="3">
    <location>
        <begin position="302"/>
        <end position="343"/>
    </location>
</feature>
<dbReference type="InterPro" id="IPR051309">
    <property type="entry name" value="ABCF_ATPase"/>
</dbReference>
<sequence length="343" mass="36711">MHATSISLPARHRAQLTISDVSLLRGETKVLTSVDLVVTSSSRVAIVGENGRGKSSLLHVLAGTLVPDSDTVRRIGTLGFAEQEMSADDNRTVGEAIAAAIAEPIAALAELDRAGAALGGEDPRAEERYAAALEVAEALDAWGAERRVLIALEALDAETDQTRPLAELSVGQRYRVRLACLLGADHDFLLLDEPTNHLDHGGLDFLSQRRRRGRRRVLAAQRGAPSARRTPRHGRELASRRALTAPNLHNVTFDNATAPGPIRVSATVEGEIDGLGKVPAAHTVADLAVEEPDLEESVLRLYGSQPSGSELYGARPERGSRREHPPGASQGTNRQARRGGRHV</sequence>
<dbReference type="SMART" id="SM00382">
    <property type="entry name" value="AAA"/>
    <property type="match status" value="1"/>
</dbReference>
<dbReference type="GO" id="GO:0016887">
    <property type="term" value="F:ATP hydrolysis activity"/>
    <property type="evidence" value="ECO:0007669"/>
    <property type="project" value="InterPro"/>
</dbReference>
<comment type="caution">
    <text evidence="5">The sequence shown here is derived from an EMBL/GenBank/DDBJ whole genome shotgun (WGS) entry which is preliminary data.</text>
</comment>
<evidence type="ECO:0000256" key="2">
    <source>
        <dbReference type="ARBA" id="ARBA00022840"/>
    </source>
</evidence>